<proteinExistence type="predicted"/>
<feature type="compositionally biased region" description="Basic residues" evidence="1">
    <location>
        <begin position="69"/>
        <end position="78"/>
    </location>
</feature>
<dbReference type="Proteomes" id="UP000745764">
    <property type="component" value="Unassembled WGS sequence"/>
</dbReference>
<evidence type="ECO:0000256" key="1">
    <source>
        <dbReference type="SAM" id="MobiDB-lite"/>
    </source>
</evidence>
<name>A0A9N8PTG3_9PEZI</name>
<dbReference type="InterPro" id="IPR017956">
    <property type="entry name" value="AT_hook_DNA-bd_motif"/>
</dbReference>
<organism evidence="2 3">
    <name type="scientific">Aureobasidium uvarum</name>
    <dbReference type="NCBI Taxonomy" id="2773716"/>
    <lineage>
        <taxon>Eukaryota</taxon>
        <taxon>Fungi</taxon>
        <taxon>Dikarya</taxon>
        <taxon>Ascomycota</taxon>
        <taxon>Pezizomycotina</taxon>
        <taxon>Dothideomycetes</taxon>
        <taxon>Dothideomycetidae</taxon>
        <taxon>Dothideales</taxon>
        <taxon>Saccotheciaceae</taxon>
        <taxon>Aureobasidium</taxon>
    </lineage>
</organism>
<dbReference type="EMBL" id="CAINUL010000014">
    <property type="protein sequence ID" value="CAD0112114.1"/>
    <property type="molecule type" value="Genomic_DNA"/>
</dbReference>
<sequence length="164" mass="17314">MSDRDEKMAPSSSSPMSMPEQSPVTEPANHNNNTTAAAASPTQSVSASKRSRGRPRKYHTDAEREEAKRRYRENHKSKAVSSSGVASSGAGGAANAAAAAAMITAAANSFTPIQTAAKQQDVDELWEVVRGLQEQVAELKTQLVQRDAAAAVAAALPGQKRRKV</sequence>
<dbReference type="AlphaFoldDB" id="A0A9N8PTG3"/>
<evidence type="ECO:0000313" key="3">
    <source>
        <dbReference type="Proteomes" id="UP000745764"/>
    </source>
</evidence>
<gene>
    <name evidence="2" type="ORF">AWRI4620_LOCUS6369</name>
</gene>
<comment type="caution">
    <text evidence="2">The sequence shown here is derived from an EMBL/GenBank/DDBJ whole genome shotgun (WGS) entry which is preliminary data.</text>
</comment>
<dbReference type="GO" id="GO:0003677">
    <property type="term" value="F:DNA binding"/>
    <property type="evidence" value="ECO:0007669"/>
    <property type="project" value="InterPro"/>
</dbReference>
<accession>A0A9N8PTG3</accession>
<keyword evidence="3" id="KW-1185">Reference proteome</keyword>
<evidence type="ECO:0000313" key="2">
    <source>
        <dbReference type="EMBL" id="CAD0112114.1"/>
    </source>
</evidence>
<feature type="compositionally biased region" description="Basic and acidic residues" evidence="1">
    <location>
        <begin position="58"/>
        <end position="68"/>
    </location>
</feature>
<reference evidence="2" key="1">
    <citation type="submission" date="2020-06" db="EMBL/GenBank/DDBJ databases">
        <authorList>
            <person name="Onetto C."/>
        </authorList>
    </citation>
    <scope>NUCLEOTIDE SEQUENCE</scope>
</reference>
<feature type="compositionally biased region" description="Low complexity" evidence="1">
    <location>
        <begin position="10"/>
        <end position="48"/>
    </location>
</feature>
<dbReference type="OrthoDB" id="3936689at2759"/>
<feature type="compositionally biased region" description="Low complexity" evidence="1">
    <location>
        <begin position="79"/>
        <end position="96"/>
    </location>
</feature>
<protein>
    <submittedName>
        <fullName evidence="2">Uncharacterized protein</fullName>
    </submittedName>
</protein>
<feature type="region of interest" description="Disordered" evidence="1">
    <location>
        <begin position="1"/>
        <end position="96"/>
    </location>
</feature>
<dbReference type="Pfam" id="PF02178">
    <property type="entry name" value="AT_hook"/>
    <property type="match status" value="1"/>
</dbReference>